<keyword evidence="6 10" id="KW-0028">Amino-acid biosynthesis</keyword>
<evidence type="ECO:0000259" key="11">
    <source>
        <dbReference type="Pfam" id="PF00697"/>
    </source>
</evidence>
<evidence type="ECO:0000313" key="13">
    <source>
        <dbReference type="Proteomes" id="UP000184148"/>
    </source>
</evidence>
<evidence type="ECO:0000256" key="7">
    <source>
        <dbReference type="ARBA" id="ARBA00022822"/>
    </source>
</evidence>
<evidence type="ECO:0000256" key="9">
    <source>
        <dbReference type="ARBA" id="ARBA00023235"/>
    </source>
</evidence>
<evidence type="ECO:0000256" key="8">
    <source>
        <dbReference type="ARBA" id="ARBA00023141"/>
    </source>
</evidence>
<comment type="catalytic activity">
    <reaction evidence="1 10">
        <text>N-(5-phospho-beta-D-ribosyl)anthranilate = 1-(2-carboxyphenylamino)-1-deoxy-D-ribulose 5-phosphate</text>
        <dbReference type="Rhea" id="RHEA:21540"/>
        <dbReference type="ChEBI" id="CHEBI:18277"/>
        <dbReference type="ChEBI" id="CHEBI:58613"/>
        <dbReference type="EC" id="5.3.1.24"/>
    </reaction>
</comment>
<dbReference type="InterPro" id="IPR011060">
    <property type="entry name" value="RibuloseP-bd_barrel"/>
</dbReference>
<dbReference type="GO" id="GO:0000162">
    <property type="term" value="P:L-tryptophan biosynthetic process"/>
    <property type="evidence" value="ECO:0007669"/>
    <property type="project" value="UniProtKB-UniRule"/>
</dbReference>
<evidence type="ECO:0000256" key="2">
    <source>
        <dbReference type="ARBA" id="ARBA00004664"/>
    </source>
</evidence>
<sequence>MQVNTVRIKICGVRDPRIAETAALAGADAIGMVFAPGRRQVTPEQARAICQAIPPLVARVGVFVDTPAAEVRQIAHYCGLDLVQLHGRESPDYCRELGLRCIKAVPARNRQTLEQASIYPVAALLVDTYLEGVAGGTGQPFNWRLLENLPLKAPLILAGGLNPANVGRAVALVRPYGVDVSSGVEVNGQKDLQLIKAFIKRAREVSAYAAG</sequence>
<evidence type="ECO:0000256" key="4">
    <source>
        <dbReference type="ARBA" id="ARBA00012572"/>
    </source>
</evidence>
<dbReference type="AlphaFoldDB" id="A0A1M4YQF2"/>
<dbReference type="OrthoDB" id="9786954at2"/>
<evidence type="ECO:0000256" key="1">
    <source>
        <dbReference type="ARBA" id="ARBA00001164"/>
    </source>
</evidence>
<gene>
    <name evidence="10" type="primary">trpF</name>
    <name evidence="12" type="ORF">SAMN02745133_01761</name>
</gene>
<evidence type="ECO:0000256" key="3">
    <source>
        <dbReference type="ARBA" id="ARBA00007571"/>
    </source>
</evidence>
<keyword evidence="13" id="KW-1185">Reference proteome</keyword>
<dbReference type="Proteomes" id="UP000184148">
    <property type="component" value="Unassembled WGS sequence"/>
</dbReference>
<keyword evidence="8 10" id="KW-0057">Aromatic amino acid biosynthesis</keyword>
<evidence type="ECO:0000256" key="10">
    <source>
        <dbReference type="HAMAP-Rule" id="MF_00135"/>
    </source>
</evidence>
<dbReference type="UniPathway" id="UPA00035">
    <property type="reaction ID" value="UER00042"/>
</dbReference>
<proteinExistence type="inferred from homology"/>
<organism evidence="12 13">
    <name type="scientific">Desulforamulus putei DSM 12395</name>
    <dbReference type="NCBI Taxonomy" id="1121429"/>
    <lineage>
        <taxon>Bacteria</taxon>
        <taxon>Bacillati</taxon>
        <taxon>Bacillota</taxon>
        <taxon>Clostridia</taxon>
        <taxon>Eubacteriales</taxon>
        <taxon>Peptococcaceae</taxon>
        <taxon>Desulforamulus</taxon>
    </lineage>
</organism>
<dbReference type="InterPro" id="IPR044643">
    <property type="entry name" value="TrpF_fam"/>
</dbReference>
<feature type="domain" description="N-(5'phosphoribosyl) anthranilate isomerase (PRAI)" evidence="11">
    <location>
        <begin position="9"/>
        <end position="200"/>
    </location>
</feature>
<dbReference type="EC" id="5.3.1.24" evidence="4 10"/>
<dbReference type="STRING" id="1121429.SAMN02745133_01761"/>
<dbReference type="Pfam" id="PF00697">
    <property type="entry name" value="PRAI"/>
    <property type="match status" value="1"/>
</dbReference>
<dbReference type="InterPro" id="IPR001240">
    <property type="entry name" value="PRAI_dom"/>
</dbReference>
<dbReference type="HAMAP" id="MF_00135">
    <property type="entry name" value="PRAI"/>
    <property type="match status" value="1"/>
</dbReference>
<name>A0A1M4YQF2_9FIRM</name>
<accession>A0A1M4YQF2</accession>
<dbReference type="RefSeq" id="WP_073238797.1">
    <property type="nucleotide sequence ID" value="NZ_FQUY01000011.1"/>
</dbReference>
<evidence type="ECO:0000256" key="5">
    <source>
        <dbReference type="ARBA" id="ARBA00022272"/>
    </source>
</evidence>
<keyword evidence="7 10" id="KW-0822">Tryptophan biosynthesis</keyword>
<dbReference type="EMBL" id="FQUY01000011">
    <property type="protein sequence ID" value="SHF07566.1"/>
    <property type="molecule type" value="Genomic_DNA"/>
</dbReference>
<comment type="pathway">
    <text evidence="2 10">Amino-acid biosynthesis; L-tryptophan biosynthesis; L-tryptophan from chorismate: step 3/5.</text>
</comment>
<evidence type="ECO:0000313" key="12">
    <source>
        <dbReference type="EMBL" id="SHF07566.1"/>
    </source>
</evidence>
<dbReference type="FunFam" id="3.20.20.70:FF:000075">
    <property type="entry name" value="Tryptophan biosynthesis protein TRP1"/>
    <property type="match status" value="1"/>
</dbReference>
<dbReference type="CDD" id="cd00405">
    <property type="entry name" value="PRAI"/>
    <property type="match status" value="1"/>
</dbReference>
<dbReference type="PANTHER" id="PTHR42894">
    <property type="entry name" value="N-(5'-PHOSPHORIBOSYL)ANTHRANILATE ISOMERASE"/>
    <property type="match status" value="1"/>
</dbReference>
<evidence type="ECO:0000256" key="6">
    <source>
        <dbReference type="ARBA" id="ARBA00022605"/>
    </source>
</evidence>
<dbReference type="Gene3D" id="3.20.20.70">
    <property type="entry name" value="Aldolase class I"/>
    <property type="match status" value="1"/>
</dbReference>
<comment type="similarity">
    <text evidence="3 10">Belongs to the TrpF family.</text>
</comment>
<dbReference type="PANTHER" id="PTHR42894:SF1">
    <property type="entry name" value="N-(5'-PHOSPHORIBOSYL)ANTHRANILATE ISOMERASE"/>
    <property type="match status" value="1"/>
</dbReference>
<protein>
    <recommendedName>
        <fullName evidence="5 10">N-(5'-phosphoribosyl)anthranilate isomerase</fullName>
        <shortName evidence="10">PRAI</shortName>
        <ecNumber evidence="4 10">5.3.1.24</ecNumber>
    </recommendedName>
</protein>
<reference evidence="13" key="1">
    <citation type="submission" date="2016-11" db="EMBL/GenBank/DDBJ databases">
        <authorList>
            <person name="Varghese N."/>
            <person name="Submissions S."/>
        </authorList>
    </citation>
    <scope>NUCLEOTIDE SEQUENCE [LARGE SCALE GENOMIC DNA]</scope>
    <source>
        <strain evidence="13">DSM 12395</strain>
    </source>
</reference>
<dbReference type="SUPFAM" id="SSF51366">
    <property type="entry name" value="Ribulose-phoshate binding barrel"/>
    <property type="match status" value="1"/>
</dbReference>
<dbReference type="InterPro" id="IPR013785">
    <property type="entry name" value="Aldolase_TIM"/>
</dbReference>
<keyword evidence="9 10" id="KW-0413">Isomerase</keyword>
<dbReference type="NCBIfam" id="NF002298">
    <property type="entry name" value="PRK01222.1-4"/>
    <property type="match status" value="1"/>
</dbReference>
<dbReference type="GO" id="GO:0004640">
    <property type="term" value="F:phosphoribosylanthranilate isomerase activity"/>
    <property type="evidence" value="ECO:0007669"/>
    <property type="project" value="UniProtKB-UniRule"/>
</dbReference>